<evidence type="ECO:0000313" key="5">
    <source>
        <dbReference type="Proteomes" id="UP001196413"/>
    </source>
</evidence>
<dbReference type="InterPro" id="IPR045112">
    <property type="entry name" value="PPAN-like"/>
</dbReference>
<feature type="compositionally biased region" description="Basic and acidic residues" evidence="1">
    <location>
        <begin position="417"/>
        <end position="434"/>
    </location>
</feature>
<dbReference type="Proteomes" id="UP001196413">
    <property type="component" value="Unassembled WGS sequence"/>
</dbReference>
<feature type="compositionally biased region" description="Basic residues" evidence="1">
    <location>
        <begin position="1"/>
        <end position="15"/>
    </location>
</feature>
<dbReference type="AlphaFoldDB" id="A0AAD5MW68"/>
<gene>
    <name evidence="4" type="ORF">KIN20_026080</name>
</gene>
<dbReference type="GO" id="GO:0000027">
    <property type="term" value="P:ribosomal large subunit assembly"/>
    <property type="evidence" value="ECO:0007669"/>
    <property type="project" value="TreeGrafter"/>
</dbReference>
<dbReference type="InterPro" id="IPR007109">
    <property type="entry name" value="Brix"/>
</dbReference>
<dbReference type="Pfam" id="PF04427">
    <property type="entry name" value="Brix"/>
    <property type="match status" value="1"/>
</dbReference>
<dbReference type="SMART" id="SM00879">
    <property type="entry name" value="Brix"/>
    <property type="match status" value="1"/>
</dbReference>
<feature type="domain" description="Brix" evidence="3">
    <location>
        <begin position="67"/>
        <end position="336"/>
    </location>
</feature>
<comment type="caution">
    <text evidence="4">The sequence shown here is derived from an EMBL/GenBank/DDBJ whole genome shotgun (WGS) entry which is preliminary data.</text>
</comment>
<feature type="compositionally biased region" description="Basic residues" evidence="1">
    <location>
        <begin position="446"/>
        <end position="473"/>
    </location>
</feature>
<name>A0AAD5MW68_PARTN</name>
<protein>
    <recommendedName>
        <fullName evidence="3">Brix domain-containing protein</fullName>
    </recommendedName>
</protein>
<evidence type="ECO:0000256" key="2">
    <source>
        <dbReference type="SAM" id="Phobius"/>
    </source>
</evidence>
<organism evidence="4 5">
    <name type="scientific">Parelaphostrongylus tenuis</name>
    <name type="common">Meningeal worm</name>
    <dbReference type="NCBI Taxonomy" id="148309"/>
    <lineage>
        <taxon>Eukaryota</taxon>
        <taxon>Metazoa</taxon>
        <taxon>Ecdysozoa</taxon>
        <taxon>Nematoda</taxon>
        <taxon>Chromadorea</taxon>
        <taxon>Rhabditida</taxon>
        <taxon>Rhabditina</taxon>
        <taxon>Rhabditomorpha</taxon>
        <taxon>Strongyloidea</taxon>
        <taxon>Metastrongylidae</taxon>
        <taxon>Parelaphostrongylus</taxon>
    </lineage>
</organism>
<keyword evidence="2" id="KW-1133">Transmembrane helix</keyword>
<dbReference type="GO" id="GO:0030687">
    <property type="term" value="C:preribosome, large subunit precursor"/>
    <property type="evidence" value="ECO:0007669"/>
    <property type="project" value="TreeGrafter"/>
</dbReference>
<proteinExistence type="predicted"/>
<evidence type="ECO:0000313" key="4">
    <source>
        <dbReference type="EMBL" id="KAJ1365675.1"/>
    </source>
</evidence>
<keyword evidence="5" id="KW-1185">Reference proteome</keyword>
<feature type="region of interest" description="Disordered" evidence="1">
    <location>
        <begin position="403"/>
        <end position="473"/>
    </location>
</feature>
<sequence length="473" mass="54185">MPRVRRKGRAAKAARRGQIGVAQAGSRRRHKRARKNEDALDEQERAIKQIRAACAAKTAEVEKARQPHSFVIHRGNVGKYIKSLVRDIRQIMDPFTARHLKTLKRNNIKDFVVHGGVLGVTNMIVLTSSDISVQLRMMRFKQGPTLTFRVHEYSLARHVLSTQKRPSVHQKLFDKPPLVIINGFNQSGKKHLLLVETFIQNMFPSINIDTLDLRSVKRCLMVNYCEEDDSIDIRHYAIRVVASGINKSVRKLVMAGKSSSKELPDLSKYKDISDYLLNPGHLSDSEYEGEQQEVILSQSLSEKTGTVKGEKSHIRLMEIGPRLKLELLKVEDGIDEGEVLYNKNVQKTGPELVALKKEAPKRKKLKKRMQLENERRIVHLLEKASEAKKLEEEELRAYKEKAARKQAAAIGQTEDIENSKEKDREIALNREKETNSLTGSGEVRKRPAQKQRKRRSDFHPSKRNGKIKRRKEK</sequence>
<dbReference type="EMBL" id="JAHQIW010005325">
    <property type="protein sequence ID" value="KAJ1365675.1"/>
    <property type="molecule type" value="Genomic_DNA"/>
</dbReference>
<dbReference type="GO" id="GO:0019843">
    <property type="term" value="F:rRNA binding"/>
    <property type="evidence" value="ECO:0007669"/>
    <property type="project" value="InterPro"/>
</dbReference>
<feature type="transmembrane region" description="Helical" evidence="2">
    <location>
        <begin position="111"/>
        <end position="129"/>
    </location>
</feature>
<dbReference type="PANTHER" id="PTHR12661:SF5">
    <property type="entry name" value="SUPPRESSOR OF SWI4 1 HOMOLOG"/>
    <property type="match status" value="1"/>
</dbReference>
<accession>A0AAD5MW68</accession>
<dbReference type="PANTHER" id="PTHR12661">
    <property type="entry name" value="PETER PAN-RELATED"/>
    <property type="match status" value="1"/>
</dbReference>
<keyword evidence="2" id="KW-0812">Transmembrane</keyword>
<dbReference type="PROSITE" id="PS50833">
    <property type="entry name" value="BRIX"/>
    <property type="match status" value="1"/>
</dbReference>
<keyword evidence="2" id="KW-0472">Membrane</keyword>
<evidence type="ECO:0000256" key="1">
    <source>
        <dbReference type="SAM" id="MobiDB-lite"/>
    </source>
</evidence>
<feature type="region of interest" description="Disordered" evidence="1">
    <location>
        <begin position="1"/>
        <end position="42"/>
    </location>
</feature>
<evidence type="ECO:0000259" key="3">
    <source>
        <dbReference type="PROSITE" id="PS50833"/>
    </source>
</evidence>
<reference evidence="4" key="1">
    <citation type="submission" date="2021-06" db="EMBL/GenBank/DDBJ databases">
        <title>Parelaphostrongylus tenuis whole genome reference sequence.</title>
        <authorList>
            <person name="Garwood T.J."/>
            <person name="Larsen P.A."/>
            <person name="Fountain-Jones N.M."/>
            <person name="Garbe J.R."/>
            <person name="Macchietto M.G."/>
            <person name="Kania S.A."/>
            <person name="Gerhold R.W."/>
            <person name="Richards J.E."/>
            <person name="Wolf T.M."/>
        </authorList>
    </citation>
    <scope>NUCLEOTIDE SEQUENCE</scope>
    <source>
        <strain evidence="4">MNPRO001-30</strain>
        <tissue evidence="4">Meninges</tissue>
    </source>
</reference>
<dbReference type="GO" id="GO:0006364">
    <property type="term" value="P:rRNA processing"/>
    <property type="evidence" value="ECO:0007669"/>
    <property type="project" value="InterPro"/>
</dbReference>